<proteinExistence type="predicted"/>
<accession>A0A4R2NNG2</accession>
<reference evidence="1 2" key="1">
    <citation type="submission" date="2019-03" db="EMBL/GenBank/DDBJ databases">
        <title>Genomic Encyclopedia of Type Strains, Phase IV (KMG-IV): sequencing the most valuable type-strain genomes for metagenomic binning, comparative biology and taxonomic classification.</title>
        <authorList>
            <person name="Goeker M."/>
        </authorList>
    </citation>
    <scope>NUCLEOTIDE SEQUENCE [LARGE SCALE GENOMIC DNA]</scope>
    <source>
        <strain evidence="1 2">DSM 2781</strain>
    </source>
</reference>
<evidence type="ECO:0000313" key="1">
    <source>
        <dbReference type="EMBL" id="TCP22825.1"/>
    </source>
</evidence>
<sequence length="279" mass="28104">MPPRPLPAPIHARVAGHFGELVQGRLGPSGPVALVTLPCPVLAVHAAWRPGPGFGLWQGAHPVLGRGDLARLFALLGAGAARGRWRLHTQMPPGGGAGASTAARLAVLRCLAGGALPPATEAAFCLALEGASDPLMLPAPGQVLWAPREGRIIAPLPALPTIEVIGGFAGPGLRTDALDTRFADIADLVAGLHAGPDRADLGRIASESARRNHALRGAPDPAPLIAAGREMGALGVAVAHTGTAQALLFAPGTVPDAAAGTLRALGLTHITAFRSGGKT</sequence>
<comment type="caution">
    <text evidence="1">The sequence shown here is derived from an EMBL/GenBank/DDBJ whole genome shotgun (WGS) entry which is preliminary data.</text>
</comment>
<name>A0A4R2NNG2_RHOAD</name>
<dbReference type="EMBL" id="SLXL01000005">
    <property type="protein sequence ID" value="TCP22825.1"/>
    <property type="molecule type" value="Genomic_DNA"/>
</dbReference>
<organism evidence="1 2">
    <name type="scientific">Rhodovulum adriaticum</name>
    <name type="common">Rhodopseudomonas adriatica</name>
    <dbReference type="NCBI Taxonomy" id="35804"/>
    <lineage>
        <taxon>Bacteria</taxon>
        <taxon>Pseudomonadati</taxon>
        <taxon>Pseudomonadota</taxon>
        <taxon>Alphaproteobacteria</taxon>
        <taxon>Rhodobacterales</taxon>
        <taxon>Paracoccaceae</taxon>
        <taxon>Rhodovulum</taxon>
    </lineage>
</organism>
<keyword evidence="1" id="KW-0808">Transferase</keyword>
<protein>
    <submittedName>
        <fullName evidence="1">Threonine kinase</fullName>
    </submittedName>
</protein>
<dbReference type="RefSeq" id="WP_132602867.1">
    <property type="nucleotide sequence ID" value="NZ_SLXL01000005.1"/>
</dbReference>
<gene>
    <name evidence="1" type="ORF">EV656_105127</name>
</gene>
<keyword evidence="1" id="KW-0418">Kinase</keyword>
<dbReference type="GO" id="GO:0016301">
    <property type="term" value="F:kinase activity"/>
    <property type="evidence" value="ECO:0007669"/>
    <property type="project" value="UniProtKB-KW"/>
</dbReference>
<dbReference type="AlphaFoldDB" id="A0A4R2NNG2"/>
<evidence type="ECO:0000313" key="2">
    <source>
        <dbReference type="Proteomes" id="UP000295733"/>
    </source>
</evidence>
<dbReference type="OrthoDB" id="7687262at2"/>
<dbReference type="Proteomes" id="UP000295733">
    <property type="component" value="Unassembled WGS sequence"/>
</dbReference>
<keyword evidence="2" id="KW-1185">Reference proteome</keyword>